<feature type="region of interest" description="Disordered" evidence="4">
    <location>
        <begin position="528"/>
        <end position="557"/>
    </location>
</feature>
<protein>
    <submittedName>
        <fullName evidence="8">Alpha/beta hydrolase</fullName>
    </submittedName>
</protein>
<feature type="signal peptide" evidence="5">
    <location>
        <begin position="1"/>
        <end position="33"/>
    </location>
</feature>
<evidence type="ECO:0000259" key="6">
    <source>
        <dbReference type="Pfam" id="PF00561"/>
    </source>
</evidence>
<feature type="compositionally biased region" description="Gly residues" evidence="4">
    <location>
        <begin position="536"/>
        <end position="547"/>
    </location>
</feature>
<dbReference type="Pfam" id="PF08386">
    <property type="entry name" value="Abhydrolase_4"/>
    <property type="match status" value="1"/>
</dbReference>
<feature type="compositionally biased region" description="Low complexity" evidence="4">
    <location>
        <begin position="548"/>
        <end position="557"/>
    </location>
</feature>
<name>A0A5R9E2A8_9ACTN</name>
<gene>
    <name evidence="8" type="ORF">FEF34_01805</name>
</gene>
<comment type="similarity">
    <text evidence="1">Belongs to the peptidase S33 family.</text>
</comment>
<keyword evidence="3 8" id="KW-0378">Hydrolase</keyword>
<proteinExistence type="inferred from homology"/>
<dbReference type="InterPro" id="IPR000073">
    <property type="entry name" value="AB_hydrolase_1"/>
</dbReference>
<dbReference type="Pfam" id="PF00561">
    <property type="entry name" value="Abhydrolase_1"/>
    <property type="match status" value="1"/>
</dbReference>
<dbReference type="InterPro" id="IPR029058">
    <property type="entry name" value="AB_hydrolase_fold"/>
</dbReference>
<keyword evidence="9" id="KW-1185">Reference proteome</keyword>
<dbReference type="Proteomes" id="UP000305921">
    <property type="component" value="Unassembled WGS sequence"/>
</dbReference>
<organism evidence="8 9">
    <name type="scientific">Streptomyces marianii</name>
    <dbReference type="NCBI Taxonomy" id="1817406"/>
    <lineage>
        <taxon>Bacteria</taxon>
        <taxon>Bacillati</taxon>
        <taxon>Actinomycetota</taxon>
        <taxon>Actinomycetes</taxon>
        <taxon>Kitasatosporales</taxon>
        <taxon>Streptomycetaceae</taxon>
        <taxon>Streptomyces</taxon>
    </lineage>
</organism>
<dbReference type="Gene3D" id="3.40.50.1820">
    <property type="entry name" value="alpha/beta hydrolase"/>
    <property type="match status" value="1"/>
</dbReference>
<evidence type="ECO:0000256" key="4">
    <source>
        <dbReference type="SAM" id="MobiDB-lite"/>
    </source>
</evidence>
<dbReference type="InterPro" id="IPR051601">
    <property type="entry name" value="Serine_prot/Carboxylest_S33"/>
</dbReference>
<feature type="domain" description="Peptidase S33 tripeptidyl aminopeptidase-like C-terminal" evidence="7">
    <location>
        <begin position="423"/>
        <end position="522"/>
    </location>
</feature>
<keyword evidence="2 5" id="KW-0732">Signal</keyword>
<dbReference type="PANTHER" id="PTHR43248:SF29">
    <property type="entry name" value="TRIPEPTIDYL AMINOPEPTIDASE"/>
    <property type="match status" value="1"/>
</dbReference>
<dbReference type="OrthoDB" id="4006962at2"/>
<dbReference type="RefSeq" id="WP_138051551.1">
    <property type="nucleotide sequence ID" value="NZ_VAWE01000001.1"/>
</dbReference>
<dbReference type="PROSITE" id="PS51257">
    <property type="entry name" value="PROKAR_LIPOPROTEIN"/>
    <property type="match status" value="1"/>
</dbReference>
<evidence type="ECO:0000313" key="8">
    <source>
        <dbReference type="EMBL" id="TLQ42143.1"/>
    </source>
</evidence>
<evidence type="ECO:0000313" key="9">
    <source>
        <dbReference type="Proteomes" id="UP000305921"/>
    </source>
</evidence>
<feature type="chain" id="PRO_5024467214" evidence="5">
    <location>
        <begin position="34"/>
        <end position="557"/>
    </location>
</feature>
<evidence type="ECO:0000256" key="2">
    <source>
        <dbReference type="ARBA" id="ARBA00022729"/>
    </source>
</evidence>
<dbReference type="SUPFAM" id="SSF53474">
    <property type="entry name" value="alpha/beta-Hydrolases"/>
    <property type="match status" value="1"/>
</dbReference>
<dbReference type="InterPro" id="IPR013595">
    <property type="entry name" value="Pept_S33_TAP-like_C"/>
</dbReference>
<evidence type="ECO:0000259" key="7">
    <source>
        <dbReference type="Pfam" id="PF08386"/>
    </source>
</evidence>
<evidence type="ECO:0000256" key="1">
    <source>
        <dbReference type="ARBA" id="ARBA00010088"/>
    </source>
</evidence>
<accession>A0A5R9E2A8</accession>
<dbReference type="GO" id="GO:0016787">
    <property type="term" value="F:hydrolase activity"/>
    <property type="evidence" value="ECO:0007669"/>
    <property type="project" value="UniProtKB-KW"/>
</dbReference>
<comment type="caution">
    <text evidence="8">The sequence shown here is derived from an EMBL/GenBank/DDBJ whole genome shotgun (WGS) entry which is preliminary data.</text>
</comment>
<feature type="domain" description="AB hydrolase-1" evidence="6">
    <location>
        <begin position="109"/>
        <end position="296"/>
    </location>
</feature>
<sequence length="557" mass="59605">MHIPRSPAGRGRFAAVAVAATICACVLSAPAPAPVGAPAPARSPVPGPADGPAPADAAPALVWSPCAEAPGFDCATAKAPLDYRRPAGRAVDLAVIRHRATGPAPRLGTLFFNPGGPGGAGTQALPQWYELFPEELRQRFDIASWDPRGVGGSTAVHCFPTADEAYEWLERIPFGFPVGESETEAWVDAYSDLGRLCEQRDPELLRHVSTTDTARDLDRLRQSVGDEKLSFLGVSYGTFLGATYANLFPDKVRAMVLDSNIDPRAWVDGAAGANPRLTTFLREDVDLGSAATLRQFLDHCGRTGADRCAFSAGSPEATRAKFERLMTRLQERAQGSWTYARTVTTVLSGLYAIDPGWYDLAWTLEDLWAWRPPQEPVAPEGPLPYPAFEQIEAIRCSESPNPRDPRRFPELAEFSYGRAGDLGRAVAWASEPCATWPATAASRYAGPWNRPTANPVLVVNTVYDPATPYQGALAMTRQLASARLLTVEGYGHSSVVNPSLCVDDHERRYLVDGVLPPAGTVCRQDVRPFSESRPRGGVGTGGGGTAGGTRAVAPGGN</sequence>
<reference evidence="8 9" key="1">
    <citation type="submission" date="2019-05" db="EMBL/GenBank/DDBJ databases">
        <title>Streptomyces marianii sp. nov., a novel marine actinomycete from southern coast of India.</title>
        <authorList>
            <person name="Iniyan A.M."/>
            <person name="Wink J."/>
            <person name="Ramprasad E."/>
            <person name="Ramana C.V."/>
            <person name="Bunk B."/>
            <person name="Sproer C."/>
            <person name="Joseph F.-J.R.S."/>
            <person name="Vincent S.G.P."/>
        </authorList>
    </citation>
    <scope>NUCLEOTIDE SEQUENCE [LARGE SCALE GENOMIC DNA]</scope>
    <source>
        <strain evidence="8 9">ICN19</strain>
    </source>
</reference>
<evidence type="ECO:0000256" key="3">
    <source>
        <dbReference type="ARBA" id="ARBA00022801"/>
    </source>
</evidence>
<dbReference type="EMBL" id="VAWE01000001">
    <property type="protein sequence ID" value="TLQ42143.1"/>
    <property type="molecule type" value="Genomic_DNA"/>
</dbReference>
<dbReference type="AlphaFoldDB" id="A0A5R9E2A8"/>
<dbReference type="PANTHER" id="PTHR43248">
    <property type="entry name" value="2-SUCCINYL-6-HYDROXY-2,4-CYCLOHEXADIENE-1-CARBOXYLATE SYNTHASE"/>
    <property type="match status" value="1"/>
</dbReference>
<evidence type="ECO:0000256" key="5">
    <source>
        <dbReference type="SAM" id="SignalP"/>
    </source>
</evidence>